<accession>A0A4V3XFA8</accession>
<reference evidence="3 4" key="1">
    <citation type="submission" date="2019-02" db="EMBL/GenBank/DDBJ databases">
        <title>Genome sequencing of the rare red list fungi Antrodiella citrinella (Flaviporus citrinellus).</title>
        <authorList>
            <person name="Buettner E."/>
            <person name="Kellner H."/>
        </authorList>
    </citation>
    <scope>NUCLEOTIDE SEQUENCE [LARGE SCALE GENOMIC DNA]</scope>
    <source>
        <strain evidence="3 4">DSM 108506</strain>
    </source>
</reference>
<name>A0A4V3XFA8_9APHY</name>
<feature type="compositionally biased region" description="Basic and acidic residues" evidence="1">
    <location>
        <begin position="179"/>
        <end position="188"/>
    </location>
</feature>
<evidence type="ECO:0000313" key="3">
    <source>
        <dbReference type="EMBL" id="THH16833.1"/>
    </source>
</evidence>
<feature type="domain" description="DUF6593" evidence="2">
    <location>
        <begin position="8"/>
        <end position="177"/>
    </location>
</feature>
<gene>
    <name evidence="3" type="ORF">EUX98_g9239</name>
</gene>
<proteinExistence type="predicted"/>
<evidence type="ECO:0000313" key="4">
    <source>
        <dbReference type="Proteomes" id="UP000308730"/>
    </source>
</evidence>
<organism evidence="3 4">
    <name type="scientific">Antrodiella citrinella</name>
    <dbReference type="NCBI Taxonomy" id="2447956"/>
    <lineage>
        <taxon>Eukaryota</taxon>
        <taxon>Fungi</taxon>
        <taxon>Dikarya</taxon>
        <taxon>Basidiomycota</taxon>
        <taxon>Agaricomycotina</taxon>
        <taxon>Agaricomycetes</taxon>
        <taxon>Polyporales</taxon>
        <taxon>Steccherinaceae</taxon>
        <taxon>Antrodiella</taxon>
    </lineage>
</organism>
<dbReference type="Proteomes" id="UP000308730">
    <property type="component" value="Unassembled WGS sequence"/>
</dbReference>
<dbReference type="Pfam" id="PF20236">
    <property type="entry name" value="DUF6593"/>
    <property type="match status" value="1"/>
</dbReference>
<evidence type="ECO:0000256" key="1">
    <source>
        <dbReference type="SAM" id="MobiDB-lite"/>
    </source>
</evidence>
<protein>
    <recommendedName>
        <fullName evidence="2">DUF6593 domain-containing protein</fullName>
    </recommendedName>
</protein>
<dbReference type="AlphaFoldDB" id="A0A4V3XFA8"/>
<dbReference type="EMBL" id="SGPM01000701">
    <property type="protein sequence ID" value="THH16833.1"/>
    <property type="molecule type" value="Genomic_DNA"/>
</dbReference>
<keyword evidence="4" id="KW-1185">Reference proteome</keyword>
<dbReference type="OrthoDB" id="2798132at2759"/>
<evidence type="ECO:0000259" key="2">
    <source>
        <dbReference type="Pfam" id="PF20236"/>
    </source>
</evidence>
<comment type="caution">
    <text evidence="3">The sequence shown here is derived from an EMBL/GenBank/DDBJ whole genome shotgun (WGS) entry which is preliminary data.</text>
</comment>
<feature type="region of interest" description="Disordered" evidence="1">
    <location>
        <begin position="179"/>
        <end position="203"/>
    </location>
</feature>
<sequence>MNLYLVPNDPLKTVLFSADGATRYRITTRRKYIFGPPLSRIYRPVGTSSVPSKDDKLVAEIEWKRWSHPVVRSDAFDGTMHEIELREFLYKLGKKFSTTRYFLGSDDKEYCWKDTKGTGHILSSRVAKREVARFNYDVALDGTLAGQKKWFIQVQPSELSLDMIILTFVIMEKRRREREAHPERRGFGDENPFESGFDGGVGA</sequence>
<dbReference type="InterPro" id="IPR046528">
    <property type="entry name" value="DUF6593"/>
</dbReference>